<dbReference type="Pfam" id="PF13343">
    <property type="entry name" value="SBP_bac_6"/>
    <property type="match status" value="1"/>
</dbReference>
<dbReference type="EMBL" id="JBHSKX010000001">
    <property type="protein sequence ID" value="MFC5367070.1"/>
    <property type="molecule type" value="Genomic_DNA"/>
</dbReference>
<evidence type="ECO:0000313" key="3">
    <source>
        <dbReference type="Proteomes" id="UP001596201"/>
    </source>
</evidence>
<proteinExistence type="predicted"/>
<dbReference type="Proteomes" id="UP001596201">
    <property type="component" value="Unassembled WGS sequence"/>
</dbReference>
<dbReference type="PANTHER" id="PTHR30006">
    <property type="entry name" value="THIAMINE-BINDING PERIPLASMIC PROTEIN-RELATED"/>
    <property type="match status" value="1"/>
</dbReference>
<dbReference type="SUPFAM" id="SSF53850">
    <property type="entry name" value="Periplasmic binding protein-like II"/>
    <property type="match status" value="1"/>
</dbReference>
<dbReference type="PANTHER" id="PTHR30006:SF24">
    <property type="entry name" value="SLL0237 PROTEIN"/>
    <property type="match status" value="1"/>
</dbReference>
<protein>
    <submittedName>
        <fullName evidence="2">Iron ABC transporter substrate-binding protein</fullName>
    </submittedName>
</protein>
<dbReference type="Gene3D" id="3.40.190.10">
    <property type="entry name" value="Periplasmic binding protein-like II"/>
    <property type="match status" value="2"/>
</dbReference>
<evidence type="ECO:0000256" key="1">
    <source>
        <dbReference type="ARBA" id="ARBA00022729"/>
    </source>
</evidence>
<dbReference type="RefSeq" id="WP_227231527.1">
    <property type="nucleotide sequence ID" value="NZ_JAJCVJ010000004.1"/>
</dbReference>
<sequence length="381" mass="40906">MTDDAQGHRRTRRRVLQTGAALGIAGLAGCNGLPPLSEGGGDTVGQIGSGRSPFGDRDISGGVSMAEMPDLSGELTVYSGRGEQLVGTLIEFIEELYDDLTIRTRYSSAAELVNLIQTEGQESPADVFYSVNAGSLGQLKNNNRTQQLPSGVLDLVRDEFEDPDGQWVGTSGRARTVPYNTDSLDESGVPDDVMTFPETAAFENDIGWAPTYSSFQAFVTAMRVLEGDDATRQWLQGMLDLGVEEYSDEFLVSQAVADGEISAGFANHYYIQRVLAGRPEAPIATAFTQNDAGAIFNVAGAAMLDTAEDTTLAGNFVRHLLSAEAQDYFARETFEYPLVSGVEPVGRLPSIDELNPPEGVDLTELSDLEGTIDLLREVGVL</sequence>
<name>A0ABD5RAP2_9EURY</name>
<keyword evidence="1" id="KW-0732">Signal</keyword>
<dbReference type="InterPro" id="IPR026045">
    <property type="entry name" value="Ferric-bd"/>
</dbReference>
<keyword evidence="3" id="KW-1185">Reference proteome</keyword>
<gene>
    <name evidence="2" type="ORF">ACFPJ5_08965</name>
</gene>
<dbReference type="PROSITE" id="PS51318">
    <property type="entry name" value="TAT"/>
    <property type="match status" value="1"/>
</dbReference>
<dbReference type="InterPro" id="IPR006311">
    <property type="entry name" value="TAT_signal"/>
</dbReference>
<dbReference type="AlphaFoldDB" id="A0ABD5RAP2"/>
<evidence type="ECO:0000313" key="2">
    <source>
        <dbReference type="EMBL" id="MFC5367070.1"/>
    </source>
</evidence>
<dbReference type="CDD" id="cd13543">
    <property type="entry name" value="PBP2_Fbp"/>
    <property type="match status" value="1"/>
</dbReference>
<organism evidence="2 3">
    <name type="scientific">Salinirubrum litoreum</name>
    <dbReference type="NCBI Taxonomy" id="1126234"/>
    <lineage>
        <taxon>Archaea</taxon>
        <taxon>Methanobacteriati</taxon>
        <taxon>Methanobacteriota</taxon>
        <taxon>Stenosarchaea group</taxon>
        <taxon>Halobacteria</taxon>
        <taxon>Halobacteriales</taxon>
        <taxon>Haloferacaceae</taxon>
        <taxon>Salinirubrum</taxon>
    </lineage>
</organism>
<dbReference type="PIRSF" id="PIRSF002825">
    <property type="entry name" value="CfbpA"/>
    <property type="match status" value="1"/>
</dbReference>
<comment type="caution">
    <text evidence="2">The sequence shown here is derived from an EMBL/GenBank/DDBJ whole genome shotgun (WGS) entry which is preliminary data.</text>
</comment>
<accession>A0ABD5RAP2</accession>
<reference evidence="2 3" key="1">
    <citation type="journal article" date="2019" name="Int. J. Syst. Evol. Microbiol.">
        <title>The Global Catalogue of Microorganisms (GCM) 10K type strain sequencing project: providing services to taxonomists for standard genome sequencing and annotation.</title>
        <authorList>
            <consortium name="The Broad Institute Genomics Platform"/>
            <consortium name="The Broad Institute Genome Sequencing Center for Infectious Disease"/>
            <person name="Wu L."/>
            <person name="Ma J."/>
        </authorList>
    </citation>
    <scope>NUCLEOTIDE SEQUENCE [LARGE SCALE GENOMIC DNA]</scope>
    <source>
        <strain evidence="2 3">CGMCC 1.12237</strain>
    </source>
</reference>